<dbReference type="STRING" id="1798410.A3H63_00830"/>
<feature type="binding site" evidence="7">
    <location>
        <position position="60"/>
    </location>
    <ligand>
        <name>S-adenosyl-L-methionine</name>
        <dbReference type="ChEBI" id="CHEBI:59789"/>
    </ligand>
</feature>
<dbReference type="GO" id="GO:0003723">
    <property type="term" value="F:RNA binding"/>
    <property type="evidence" value="ECO:0007669"/>
    <property type="project" value="UniProtKB-UniRule"/>
</dbReference>
<feature type="binding site" evidence="7">
    <location>
        <position position="82"/>
    </location>
    <ligand>
        <name>S-adenosyl-L-methionine</name>
        <dbReference type="ChEBI" id="CHEBI:59789"/>
    </ligand>
</feature>
<dbReference type="PROSITE" id="PS51689">
    <property type="entry name" value="SAM_RNA_A_N6_MT"/>
    <property type="match status" value="1"/>
</dbReference>
<dbReference type="Proteomes" id="UP000176284">
    <property type="component" value="Unassembled WGS sequence"/>
</dbReference>
<comment type="caution">
    <text evidence="9">The sequence shown here is derived from an EMBL/GenBank/DDBJ whole genome shotgun (WGS) entry which is preliminary data.</text>
</comment>
<dbReference type="InterPro" id="IPR023165">
    <property type="entry name" value="rRNA_Ade_diMease-like_C"/>
</dbReference>
<dbReference type="InterPro" id="IPR001737">
    <property type="entry name" value="KsgA/Erm"/>
</dbReference>
<keyword evidence="3 7" id="KW-0489">Methyltransferase</keyword>
<evidence type="ECO:0000256" key="4">
    <source>
        <dbReference type="ARBA" id="ARBA00022679"/>
    </source>
</evidence>
<dbReference type="NCBIfam" id="TIGR00755">
    <property type="entry name" value="ksgA"/>
    <property type="match status" value="1"/>
</dbReference>
<dbReference type="PANTHER" id="PTHR11727">
    <property type="entry name" value="DIMETHYLADENOSINE TRANSFERASE"/>
    <property type="match status" value="1"/>
</dbReference>
<evidence type="ECO:0000256" key="7">
    <source>
        <dbReference type="PROSITE-ProRule" id="PRU01026"/>
    </source>
</evidence>
<evidence type="ECO:0000256" key="6">
    <source>
        <dbReference type="ARBA" id="ARBA00022884"/>
    </source>
</evidence>
<reference evidence="9 10" key="1">
    <citation type="journal article" date="2016" name="Nat. Commun.">
        <title>Thousands of microbial genomes shed light on interconnected biogeochemical processes in an aquifer system.</title>
        <authorList>
            <person name="Anantharaman K."/>
            <person name="Brown C.T."/>
            <person name="Hug L.A."/>
            <person name="Sharon I."/>
            <person name="Castelle C.J."/>
            <person name="Probst A.J."/>
            <person name="Thomas B.C."/>
            <person name="Singh A."/>
            <person name="Wilkins M.J."/>
            <person name="Karaoz U."/>
            <person name="Brodie E.L."/>
            <person name="Williams K.H."/>
            <person name="Hubbard S.S."/>
            <person name="Banfield J.F."/>
        </authorList>
    </citation>
    <scope>NUCLEOTIDE SEQUENCE [LARGE SCALE GENOMIC DNA]</scope>
</reference>
<accession>A0A1G1ZS40</accession>
<evidence type="ECO:0000256" key="5">
    <source>
        <dbReference type="ARBA" id="ARBA00022691"/>
    </source>
</evidence>
<evidence type="ECO:0000256" key="2">
    <source>
        <dbReference type="ARBA" id="ARBA00022552"/>
    </source>
</evidence>
<dbReference type="SUPFAM" id="SSF53335">
    <property type="entry name" value="S-adenosyl-L-methionine-dependent methyltransferases"/>
    <property type="match status" value="1"/>
</dbReference>
<dbReference type="Gene3D" id="3.40.50.150">
    <property type="entry name" value="Vaccinia Virus protein VP39"/>
    <property type="match status" value="1"/>
</dbReference>
<feature type="binding site" evidence="7">
    <location>
        <position position="10"/>
    </location>
    <ligand>
        <name>S-adenosyl-L-methionine</name>
        <dbReference type="ChEBI" id="CHEBI:59789"/>
    </ligand>
</feature>
<keyword evidence="1" id="KW-0963">Cytoplasm</keyword>
<dbReference type="PANTHER" id="PTHR11727:SF7">
    <property type="entry name" value="DIMETHYLADENOSINE TRANSFERASE-RELATED"/>
    <property type="match status" value="1"/>
</dbReference>
<proteinExistence type="inferred from homology"/>
<evidence type="ECO:0000313" key="10">
    <source>
        <dbReference type="Proteomes" id="UP000176284"/>
    </source>
</evidence>
<dbReference type="CDD" id="cd02440">
    <property type="entry name" value="AdoMet_MTases"/>
    <property type="match status" value="1"/>
</dbReference>
<feature type="binding site" evidence="7">
    <location>
        <position position="8"/>
    </location>
    <ligand>
        <name>S-adenosyl-L-methionine</name>
        <dbReference type="ChEBI" id="CHEBI:59789"/>
    </ligand>
</feature>
<dbReference type="SMART" id="SM00650">
    <property type="entry name" value="rADc"/>
    <property type="match status" value="1"/>
</dbReference>
<dbReference type="GO" id="GO:0000179">
    <property type="term" value="F:rRNA (adenine-N6,N6-)-dimethyltransferase activity"/>
    <property type="evidence" value="ECO:0007669"/>
    <property type="project" value="UniProtKB-UniRule"/>
</dbReference>
<dbReference type="AlphaFoldDB" id="A0A1G1ZS40"/>
<keyword evidence="4 7" id="KW-0808">Transferase</keyword>
<feature type="binding site" evidence="7">
    <location>
        <position position="106"/>
    </location>
    <ligand>
        <name>S-adenosyl-L-methionine</name>
        <dbReference type="ChEBI" id="CHEBI:59789"/>
    </ligand>
</feature>
<comment type="similarity">
    <text evidence="7">Belongs to the class I-like SAM-binding methyltransferase superfamily. rRNA adenine N(6)-methyltransferase family.</text>
</comment>
<evidence type="ECO:0000313" key="9">
    <source>
        <dbReference type="EMBL" id="OGY67553.1"/>
    </source>
</evidence>
<feature type="binding site" evidence="7">
    <location>
        <position position="35"/>
    </location>
    <ligand>
        <name>S-adenosyl-L-methionine</name>
        <dbReference type="ChEBI" id="CHEBI:59789"/>
    </ligand>
</feature>
<dbReference type="InterPro" id="IPR020598">
    <property type="entry name" value="rRNA_Ade_methylase_Trfase_N"/>
</dbReference>
<feature type="domain" description="Ribosomal RNA adenine methylase transferase N-terminal" evidence="8">
    <location>
        <begin position="15"/>
        <end position="189"/>
    </location>
</feature>
<sequence>MKKSLGQHLLLNKTAIQKIVQAANPQNGELIIEIGPGAGALTLPLIKKCEVVGAGLIAIEKDAALAQKLKIKKEGVKIITGDALKILPAIMQESLFMIHNYKIVGNIPYYITGKLLRIISELPNKPALTVLMIQKEVAERIIARPPKMNLLAAAVQYWATPQLLFNLKPGDFNPPPMVSSAVISLTPNGKTNGSKTTDSYYRLIRALFKQPRKTILNNLKSGLSITSKEATEILKKESLNPNDRPQNLSIEQIKNLAKFMRSDLVNYYSKIKS</sequence>
<dbReference type="Gene3D" id="1.10.8.100">
    <property type="entry name" value="Ribosomal RNA adenine dimethylase-like, domain 2"/>
    <property type="match status" value="1"/>
</dbReference>
<evidence type="ECO:0000256" key="3">
    <source>
        <dbReference type="ARBA" id="ARBA00022603"/>
    </source>
</evidence>
<keyword evidence="2" id="KW-0698">rRNA processing</keyword>
<dbReference type="InterPro" id="IPR011530">
    <property type="entry name" value="rRNA_adenine_dimethylase"/>
</dbReference>
<keyword evidence="5 7" id="KW-0949">S-adenosyl-L-methionine</keyword>
<dbReference type="Pfam" id="PF00398">
    <property type="entry name" value="RrnaAD"/>
    <property type="match status" value="1"/>
</dbReference>
<name>A0A1G1ZS40_9BACT</name>
<evidence type="ECO:0000256" key="1">
    <source>
        <dbReference type="ARBA" id="ARBA00022490"/>
    </source>
</evidence>
<evidence type="ECO:0000259" key="8">
    <source>
        <dbReference type="SMART" id="SM00650"/>
    </source>
</evidence>
<dbReference type="InterPro" id="IPR029063">
    <property type="entry name" value="SAM-dependent_MTases_sf"/>
</dbReference>
<protein>
    <submittedName>
        <fullName evidence="9">Ribosomal RNA small subunit methyltransferase A</fullName>
    </submittedName>
</protein>
<organism evidence="9 10">
    <name type="scientific">Candidatus Harrisonbacteria bacterium RIFCSPLOWO2_02_FULL_45_10c</name>
    <dbReference type="NCBI Taxonomy" id="1798410"/>
    <lineage>
        <taxon>Bacteria</taxon>
        <taxon>Candidatus Harrisoniibacteriota</taxon>
    </lineage>
</organism>
<keyword evidence="6 7" id="KW-0694">RNA-binding</keyword>
<dbReference type="GO" id="GO:0005829">
    <property type="term" value="C:cytosol"/>
    <property type="evidence" value="ECO:0007669"/>
    <property type="project" value="TreeGrafter"/>
</dbReference>
<gene>
    <name evidence="9" type="ORF">A3H63_00830</name>
</gene>
<dbReference type="EMBL" id="MHJM01000022">
    <property type="protein sequence ID" value="OGY67553.1"/>
    <property type="molecule type" value="Genomic_DNA"/>
</dbReference>